<dbReference type="EMBL" id="JBFWIC010000008">
    <property type="protein sequence ID" value="MEZ0474588.1"/>
    <property type="molecule type" value="Genomic_DNA"/>
</dbReference>
<evidence type="ECO:0000256" key="3">
    <source>
        <dbReference type="ARBA" id="ARBA00022840"/>
    </source>
</evidence>
<dbReference type="SUPFAM" id="SSF52540">
    <property type="entry name" value="P-loop containing nucleoside triphosphate hydrolases"/>
    <property type="match status" value="2"/>
</dbReference>
<gene>
    <name evidence="5" type="ORF">AB6713_08145</name>
</gene>
<evidence type="ECO:0000313" key="6">
    <source>
        <dbReference type="Proteomes" id="UP001566331"/>
    </source>
</evidence>
<dbReference type="RefSeq" id="WP_370563908.1">
    <property type="nucleotide sequence ID" value="NZ_JBFWIB010000005.1"/>
</dbReference>
<dbReference type="Pfam" id="PF22977">
    <property type="entry name" value="WHD"/>
    <property type="match status" value="1"/>
</dbReference>
<dbReference type="Gene3D" id="3.40.50.300">
    <property type="entry name" value="P-loop containing nucleotide triphosphate hydrolases"/>
    <property type="match status" value="2"/>
</dbReference>
<organism evidence="5 6">
    <name type="scientific">Luteimonas salinilitoris</name>
    <dbReference type="NCBI Taxonomy" id="3237697"/>
    <lineage>
        <taxon>Bacteria</taxon>
        <taxon>Pseudomonadati</taxon>
        <taxon>Pseudomonadota</taxon>
        <taxon>Gammaproteobacteria</taxon>
        <taxon>Lysobacterales</taxon>
        <taxon>Lysobacteraceae</taxon>
        <taxon>Luteimonas</taxon>
    </lineage>
</organism>
<name>A0ABV4HQW7_9GAMM</name>
<evidence type="ECO:0000256" key="2">
    <source>
        <dbReference type="ARBA" id="ARBA00022741"/>
    </source>
</evidence>
<dbReference type="InterPro" id="IPR003593">
    <property type="entry name" value="AAA+_ATPase"/>
</dbReference>
<dbReference type="Proteomes" id="UP001566331">
    <property type="component" value="Unassembled WGS sequence"/>
</dbReference>
<reference evidence="5 6" key="1">
    <citation type="submission" date="2024-07" db="EMBL/GenBank/DDBJ databases">
        <title>Luteimonas salilacus sp. nov., isolated from the shore soil of Salt Lake in Tibet of China.</title>
        <authorList>
            <person name="Zhang X."/>
            <person name="Li A."/>
        </authorList>
    </citation>
    <scope>NUCLEOTIDE SEQUENCE [LARGE SCALE GENOMIC DNA]</scope>
    <source>
        <strain evidence="5 6">B3-2-R+30</strain>
    </source>
</reference>
<keyword evidence="6" id="KW-1185">Reference proteome</keyword>
<dbReference type="SMART" id="SM00382">
    <property type="entry name" value="AAA"/>
    <property type="match status" value="2"/>
</dbReference>
<evidence type="ECO:0000259" key="4">
    <source>
        <dbReference type="SMART" id="SM00382"/>
    </source>
</evidence>
<comment type="similarity">
    <text evidence="1">Belongs to the AAA ATPase family.</text>
</comment>
<comment type="caution">
    <text evidence="5">The sequence shown here is derived from an EMBL/GenBank/DDBJ whole genome shotgun (WGS) entry which is preliminary data.</text>
</comment>
<evidence type="ECO:0000256" key="1">
    <source>
        <dbReference type="ARBA" id="ARBA00006914"/>
    </source>
</evidence>
<dbReference type="InterPro" id="IPR003959">
    <property type="entry name" value="ATPase_AAA_core"/>
</dbReference>
<dbReference type="Pfam" id="PF00004">
    <property type="entry name" value="AAA"/>
    <property type="match status" value="1"/>
</dbReference>
<keyword evidence="3" id="KW-0067">ATP-binding</keyword>
<dbReference type="PANTHER" id="PTHR23073">
    <property type="entry name" value="26S PROTEASOME REGULATORY SUBUNIT"/>
    <property type="match status" value="1"/>
</dbReference>
<proteinExistence type="inferred from homology"/>
<feature type="domain" description="AAA+ ATPase" evidence="4">
    <location>
        <begin position="513"/>
        <end position="645"/>
    </location>
</feature>
<sequence>MSVASIADAVFASSEVHLFAELWRVEQLVRAAAAAREVEAMPDPERMRQLHLQGAATASDDLVDTLLTETLLRRDDPPELRQMRERVAAMREDNEAAARASEARGAFLRLAGLSRYCGLGPLDVDLLLLSLLPVVDRRFIDILGYLEPHYRGAWLTLDLAERLLDPGDESRWCVRRRLAANAPLRRHDLLRVWAGRPGDQRPAPRLQLQPDPRVVAFLLDDDAPDERIAPFVRLSDAARDPGALFFPPERFAALRDFVRTQSGQGPGAIVHLTGPTGVGKETLAATLAAQLDRPLLVVERGLLEQATPALPSIVFREAMMQRAVVYWEGLHGWLSGRAPALQQAMKRALSNDARWLFSAGRDDWQHHCSLGRRPIVELALPVPRAEQLAHCWREATAALKPIDPDLDLDAFTATVRLAPGAIEAAGATAAAMSQLFEPEEAFVSQRMLLAAGRQLHSGGLSALARRIRARPTWDDLVLPEMRKETLRDLGHHVRYRHKVMAQWGFGDKLLLGRGVSALFSGPPGTGKTMAAAVLATELGLDLYHVDLSQVVSKYIGETEKHLGCLFDEAEANSAILFFDEADALFGKRTEVRDSHDRYANLETSYLLQRVDEYEGLVILATNLSKNMDDAFVRRLRFIVPFTVPDRTQRLAIWQRLLPPQTPRTDDIDLERLADGIDLSGGYLRNIALSAAYLAAAEDAAVGMRHLSAATQREYTKIGRVFEADELESIFRDTGATAPEARQHAD</sequence>
<dbReference type="InterPro" id="IPR027417">
    <property type="entry name" value="P-loop_NTPase"/>
</dbReference>
<accession>A0ABV4HQW7</accession>
<evidence type="ECO:0000313" key="5">
    <source>
        <dbReference type="EMBL" id="MEZ0474588.1"/>
    </source>
</evidence>
<protein>
    <submittedName>
        <fullName evidence="5">AAA family ATPase</fullName>
    </submittedName>
</protein>
<keyword evidence="2" id="KW-0547">Nucleotide-binding</keyword>
<feature type="domain" description="AAA+ ATPase" evidence="4">
    <location>
        <begin position="266"/>
        <end position="386"/>
    </location>
</feature>
<dbReference type="InterPro" id="IPR054472">
    <property type="entry name" value="WHD"/>
</dbReference>
<dbReference type="InterPro" id="IPR050221">
    <property type="entry name" value="26S_Proteasome_ATPase"/>
</dbReference>
<dbReference type="CDD" id="cd19481">
    <property type="entry name" value="RecA-like_protease"/>
    <property type="match status" value="1"/>
</dbReference>